<evidence type="ECO:0000256" key="7">
    <source>
        <dbReference type="ARBA" id="ARBA00060351"/>
    </source>
</evidence>
<sequence length="467" mass="49800">MAPPQSVPTAGTAVHAQTSSTNVPGKSEPRQRRVAEPEEKVHFTALIRLPFLRGDFVDPPQVDWDNTRDQALWKIISRSSKASAIDWTELANKFQVPHTFLLQQAAWLYERHISHVRAQMRKVQTPTASTGIGSASSTTPVCSVPMKRLGSGGSRAPSSLSIRSKVEIVKVDGSLPGSPKAPAPTISRTPSTTTVTHSGLGVTAPVSPRPPHRSFRSSFPPSRKAPPAVPVHGASTATNHPTSPDSLSGADSSSSASSSDEEPDNPIRRSQIFKRPPRFTQRKSPLAPLDDASENDPDEDDSSNSDLPFAMVNQNYTQNKTPARQDPHHAQGGLVKGADKSKGKSITDPRAQRQVIGSTSGIESSASSASSAVPGRSNQVPSSPPPMSPRHRAELARLNPHKRNSVGSPSSRGKGKETGSDGTPSMGSSFSDLDDASVTQSALEEALLSNMQHGRMSTLSNLRSRYL</sequence>
<comment type="similarity">
    <text evidence="2">Belongs to the ATG29 family.</text>
</comment>
<keyword evidence="5" id="KW-0653">Protein transport</keyword>
<evidence type="ECO:0000256" key="1">
    <source>
        <dbReference type="ARBA" id="ARBA00004329"/>
    </source>
</evidence>
<dbReference type="InterPro" id="IPR039362">
    <property type="entry name" value="ATG29_sf"/>
</dbReference>
<evidence type="ECO:0000256" key="6">
    <source>
        <dbReference type="ARBA" id="ARBA00023006"/>
    </source>
</evidence>
<protein>
    <recommendedName>
        <fullName evidence="3">Autophagy-related protein 29</fullName>
    </recommendedName>
</protein>
<dbReference type="Proteomes" id="UP000799437">
    <property type="component" value="Unassembled WGS sequence"/>
</dbReference>
<organism evidence="10 11">
    <name type="scientific">Pseudovirgaria hyperparasitica</name>
    <dbReference type="NCBI Taxonomy" id="470096"/>
    <lineage>
        <taxon>Eukaryota</taxon>
        <taxon>Fungi</taxon>
        <taxon>Dikarya</taxon>
        <taxon>Ascomycota</taxon>
        <taxon>Pezizomycotina</taxon>
        <taxon>Dothideomycetes</taxon>
        <taxon>Dothideomycetes incertae sedis</taxon>
        <taxon>Acrospermales</taxon>
        <taxon>Acrospermaceae</taxon>
        <taxon>Pseudovirgaria</taxon>
    </lineage>
</organism>
<feature type="compositionally biased region" description="Polar residues" evidence="8">
    <location>
        <begin position="312"/>
        <end position="322"/>
    </location>
</feature>
<dbReference type="EMBL" id="ML996573">
    <property type="protein sequence ID" value="KAF2757552.1"/>
    <property type="molecule type" value="Genomic_DNA"/>
</dbReference>
<feature type="region of interest" description="Disordered" evidence="8">
    <location>
        <begin position="1"/>
        <end position="36"/>
    </location>
</feature>
<keyword evidence="11" id="KW-1185">Reference proteome</keyword>
<accession>A0A6A6W3X2</accession>
<evidence type="ECO:0000256" key="3">
    <source>
        <dbReference type="ARBA" id="ARBA00013784"/>
    </source>
</evidence>
<gene>
    <name evidence="10" type="ORF">EJ05DRAFT_476797</name>
</gene>
<feature type="compositionally biased region" description="Basic residues" evidence="8">
    <location>
        <begin position="271"/>
        <end position="281"/>
    </location>
</feature>
<feature type="region of interest" description="Disordered" evidence="8">
    <location>
        <begin position="171"/>
        <end position="440"/>
    </location>
</feature>
<evidence type="ECO:0000313" key="10">
    <source>
        <dbReference type="EMBL" id="KAF2757552.1"/>
    </source>
</evidence>
<feature type="compositionally biased region" description="Low complexity" evidence="8">
    <location>
        <begin position="243"/>
        <end position="258"/>
    </location>
</feature>
<feature type="compositionally biased region" description="Polar residues" evidence="8">
    <location>
        <begin position="15"/>
        <end position="24"/>
    </location>
</feature>
<dbReference type="Gene3D" id="1.10.10.2570">
    <property type="match status" value="1"/>
</dbReference>
<keyword evidence="4" id="KW-0813">Transport</keyword>
<evidence type="ECO:0000256" key="2">
    <source>
        <dbReference type="ARBA" id="ARBA00010082"/>
    </source>
</evidence>
<feature type="compositionally biased region" description="Acidic residues" evidence="8">
    <location>
        <begin position="291"/>
        <end position="303"/>
    </location>
</feature>
<dbReference type="FunFam" id="1.10.10.2570:FF:000001">
    <property type="entry name" value="Autophagy-related protein 29"/>
    <property type="match status" value="1"/>
</dbReference>
<feature type="compositionally biased region" description="Basic and acidic residues" evidence="8">
    <location>
        <begin position="337"/>
        <end position="351"/>
    </location>
</feature>
<keyword evidence="6" id="KW-0072">Autophagy</keyword>
<dbReference type="GO" id="GO:0000045">
    <property type="term" value="P:autophagosome assembly"/>
    <property type="evidence" value="ECO:0007669"/>
    <property type="project" value="InterPro"/>
</dbReference>
<feature type="domain" description="Atg29 N-terminal" evidence="9">
    <location>
        <begin position="43"/>
        <end position="96"/>
    </location>
</feature>
<dbReference type="PANTHER" id="PTHR40012">
    <property type="entry name" value="AUTOPHAGY-RELATED PROTEIN 29"/>
    <property type="match status" value="1"/>
</dbReference>
<evidence type="ECO:0000313" key="11">
    <source>
        <dbReference type="Proteomes" id="UP000799437"/>
    </source>
</evidence>
<dbReference type="OrthoDB" id="21072at2759"/>
<evidence type="ECO:0000256" key="4">
    <source>
        <dbReference type="ARBA" id="ARBA00022448"/>
    </source>
</evidence>
<comment type="function">
    <text evidence="7">Plays a role in autophagy. Functions at the preautophagosomal structure (PAS) in order to form normal autophagosomes under starvation conditions. Also plays a role in mitophagy and regulation of filamentous growth.</text>
</comment>
<evidence type="ECO:0000256" key="5">
    <source>
        <dbReference type="ARBA" id="ARBA00022927"/>
    </source>
</evidence>
<name>A0A6A6W3X2_9PEZI</name>
<dbReference type="GeneID" id="54485167"/>
<feature type="compositionally biased region" description="Basic and acidic residues" evidence="8">
    <location>
        <begin position="27"/>
        <end position="36"/>
    </location>
</feature>
<evidence type="ECO:0000256" key="8">
    <source>
        <dbReference type="SAM" id="MobiDB-lite"/>
    </source>
</evidence>
<dbReference type="InterPro" id="IPR039113">
    <property type="entry name" value="ATG29"/>
</dbReference>
<comment type="subcellular location">
    <subcellularLocation>
        <location evidence="1">Preautophagosomal structure</location>
    </subcellularLocation>
</comment>
<dbReference type="GO" id="GO:0015031">
    <property type="term" value="P:protein transport"/>
    <property type="evidence" value="ECO:0007669"/>
    <property type="project" value="UniProtKB-KW"/>
</dbReference>
<feature type="compositionally biased region" description="Low complexity" evidence="8">
    <location>
        <begin position="183"/>
        <end position="198"/>
    </location>
</feature>
<dbReference type="PANTHER" id="PTHR40012:SF1">
    <property type="entry name" value="AUTOPHAGY-RELATED PROTEIN 29"/>
    <property type="match status" value="1"/>
</dbReference>
<dbReference type="GO" id="GO:0000407">
    <property type="term" value="C:phagophore assembly site"/>
    <property type="evidence" value="ECO:0007669"/>
    <property type="project" value="UniProtKB-SubCell"/>
</dbReference>
<proteinExistence type="inferred from homology"/>
<dbReference type="RefSeq" id="XP_033600003.1">
    <property type="nucleotide sequence ID" value="XM_033744113.1"/>
</dbReference>
<reference evidence="10" key="1">
    <citation type="journal article" date="2020" name="Stud. Mycol.">
        <title>101 Dothideomycetes genomes: a test case for predicting lifestyles and emergence of pathogens.</title>
        <authorList>
            <person name="Haridas S."/>
            <person name="Albert R."/>
            <person name="Binder M."/>
            <person name="Bloem J."/>
            <person name="Labutti K."/>
            <person name="Salamov A."/>
            <person name="Andreopoulos B."/>
            <person name="Baker S."/>
            <person name="Barry K."/>
            <person name="Bills G."/>
            <person name="Bluhm B."/>
            <person name="Cannon C."/>
            <person name="Castanera R."/>
            <person name="Culley D."/>
            <person name="Daum C."/>
            <person name="Ezra D."/>
            <person name="Gonzalez J."/>
            <person name="Henrissat B."/>
            <person name="Kuo A."/>
            <person name="Liang C."/>
            <person name="Lipzen A."/>
            <person name="Lutzoni F."/>
            <person name="Magnuson J."/>
            <person name="Mondo S."/>
            <person name="Nolan M."/>
            <person name="Ohm R."/>
            <person name="Pangilinan J."/>
            <person name="Park H.-J."/>
            <person name="Ramirez L."/>
            <person name="Alfaro M."/>
            <person name="Sun H."/>
            <person name="Tritt A."/>
            <person name="Yoshinaga Y."/>
            <person name="Zwiers L.-H."/>
            <person name="Turgeon B."/>
            <person name="Goodwin S."/>
            <person name="Spatafora J."/>
            <person name="Crous P."/>
            <person name="Grigoriev I."/>
        </authorList>
    </citation>
    <scope>NUCLEOTIDE SEQUENCE</scope>
    <source>
        <strain evidence="10">CBS 121739</strain>
    </source>
</reference>
<dbReference type="Pfam" id="PF18388">
    <property type="entry name" value="ATG29_N"/>
    <property type="match status" value="1"/>
</dbReference>
<dbReference type="AlphaFoldDB" id="A0A6A6W3X2"/>
<feature type="compositionally biased region" description="Polar residues" evidence="8">
    <location>
        <begin position="420"/>
        <end position="440"/>
    </location>
</feature>
<dbReference type="InterPro" id="IPR040666">
    <property type="entry name" value="Atg29_N"/>
</dbReference>
<evidence type="ECO:0000259" key="9">
    <source>
        <dbReference type="Pfam" id="PF18388"/>
    </source>
</evidence>